<gene>
    <name evidence="2" type="ORF">BIW11_01293</name>
</gene>
<dbReference type="Proteomes" id="UP000192247">
    <property type="component" value="Unassembled WGS sequence"/>
</dbReference>
<evidence type="ECO:0000256" key="1">
    <source>
        <dbReference type="SAM" id="MobiDB-lite"/>
    </source>
</evidence>
<protein>
    <submittedName>
        <fullName evidence="2">Uncharacterized protein</fullName>
    </submittedName>
</protein>
<dbReference type="EMBL" id="MNPL01011657">
    <property type="protein sequence ID" value="OQR72493.1"/>
    <property type="molecule type" value="Genomic_DNA"/>
</dbReference>
<accession>A0A1V9XGI0</accession>
<dbReference type="AlphaFoldDB" id="A0A1V9XGI0"/>
<reference evidence="2 3" key="1">
    <citation type="journal article" date="2017" name="Gigascience">
        <title>Draft genome of the honey bee ectoparasitic mite, Tropilaelaps mercedesae, is shaped by the parasitic life history.</title>
        <authorList>
            <person name="Dong X."/>
            <person name="Armstrong S.D."/>
            <person name="Xia D."/>
            <person name="Makepeace B.L."/>
            <person name="Darby A.C."/>
            <person name="Kadowaki T."/>
        </authorList>
    </citation>
    <scope>NUCLEOTIDE SEQUENCE [LARGE SCALE GENOMIC DNA]</scope>
    <source>
        <strain evidence="2">Wuxi-XJTLU</strain>
    </source>
</reference>
<evidence type="ECO:0000313" key="3">
    <source>
        <dbReference type="Proteomes" id="UP000192247"/>
    </source>
</evidence>
<keyword evidence="3" id="KW-1185">Reference proteome</keyword>
<proteinExistence type="predicted"/>
<name>A0A1V9XGI0_9ACAR</name>
<comment type="caution">
    <text evidence="2">The sequence shown here is derived from an EMBL/GenBank/DDBJ whole genome shotgun (WGS) entry which is preliminary data.</text>
</comment>
<feature type="region of interest" description="Disordered" evidence="1">
    <location>
        <begin position="1"/>
        <end position="22"/>
    </location>
</feature>
<dbReference type="InParanoid" id="A0A1V9XGI0"/>
<feature type="compositionally biased region" description="Polar residues" evidence="1">
    <location>
        <begin position="1"/>
        <end position="11"/>
    </location>
</feature>
<sequence length="22" mass="2394">MNSYREPQQPTAGMAGDNGRGR</sequence>
<feature type="non-terminal residue" evidence="2">
    <location>
        <position position="22"/>
    </location>
</feature>
<organism evidence="2 3">
    <name type="scientific">Tropilaelaps mercedesae</name>
    <dbReference type="NCBI Taxonomy" id="418985"/>
    <lineage>
        <taxon>Eukaryota</taxon>
        <taxon>Metazoa</taxon>
        <taxon>Ecdysozoa</taxon>
        <taxon>Arthropoda</taxon>
        <taxon>Chelicerata</taxon>
        <taxon>Arachnida</taxon>
        <taxon>Acari</taxon>
        <taxon>Parasitiformes</taxon>
        <taxon>Mesostigmata</taxon>
        <taxon>Gamasina</taxon>
        <taxon>Dermanyssoidea</taxon>
        <taxon>Laelapidae</taxon>
        <taxon>Tropilaelaps</taxon>
    </lineage>
</organism>
<evidence type="ECO:0000313" key="2">
    <source>
        <dbReference type="EMBL" id="OQR72493.1"/>
    </source>
</evidence>